<accession>A0A2T0RYW9</accession>
<evidence type="ECO:0000313" key="6">
    <source>
        <dbReference type="Proteomes" id="UP000239480"/>
    </source>
</evidence>
<evidence type="ECO:0000256" key="2">
    <source>
        <dbReference type="ARBA" id="ARBA00023002"/>
    </source>
</evidence>
<dbReference type="PRINTS" id="PR00081">
    <property type="entry name" value="GDHRDH"/>
</dbReference>
<dbReference type="PANTHER" id="PTHR24320">
    <property type="entry name" value="RETINOL DEHYDROGENASE"/>
    <property type="match status" value="1"/>
</dbReference>
<organism evidence="5 6">
    <name type="scientific">Aliiruegeria haliotis</name>
    <dbReference type="NCBI Taxonomy" id="1280846"/>
    <lineage>
        <taxon>Bacteria</taxon>
        <taxon>Pseudomonadati</taxon>
        <taxon>Pseudomonadota</taxon>
        <taxon>Alphaproteobacteria</taxon>
        <taxon>Rhodobacterales</taxon>
        <taxon>Roseobacteraceae</taxon>
        <taxon>Aliiruegeria</taxon>
    </lineage>
</organism>
<dbReference type="FunFam" id="3.40.50.720:FF:000594">
    <property type="entry name" value="Short-chain oxidoreductase"/>
    <property type="match status" value="1"/>
</dbReference>
<dbReference type="PRINTS" id="PR00080">
    <property type="entry name" value="SDRFAMILY"/>
</dbReference>
<dbReference type="InterPro" id="IPR036291">
    <property type="entry name" value="NAD(P)-bd_dom_sf"/>
</dbReference>
<proteinExistence type="inferred from homology"/>
<keyword evidence="6" id="KW-1185">Reference proteome</keyword>
<dbReference type="Pfam" id="PF00106">
    <property type="entry name" value="adh_short"/>
    <property type="match status" value="1"/>
</dbReference>
<dbReference type="Proteomes" id="UP000239480">
    <property type="component" value="Unassembled WGS sequence"/>
</dbReference>
<keyword evidence="2" id="KW-0560">Oxidoreductase</keyword>
<dbReference type="Gene3D" id="3.40.50.720">
    <property type="entry name" value="NAD(P)-binding Rossmann-like Domain"/>
    <property type="match status" value="1"/>
</dbReference>
<evidence type="ECO:0000256" key="4">
    <source>
        <dbReference type="RuleBase" id="RU000363"/>
    </source>
</evidence>
<dbReference type="PANTHER" id="PTHR24320:SF148">
    <property type="entry name" value="NAD(P)-BINDING ROSSMANN-FOLD SUPERFAMILY PROTEIN"/>
    <property type="match status" value="1"/>
</dbReference>
<gene>
    <name evidence="5" type="ORF">CLV78_101481</name>
</gene>
<dbReference type="AlphaFoldDB" id="A0A2T0RYW9"/>
<dbReference type="OrthoDB" id="9785826at2"/>
<dbReference type="CDD" id="cd05327">
    <property type="entry name" value="retinol-DH_like_SDR_c_like"/>
    <property type="match status" value="1"/>
</dbReference>
<dbReference type="EMBL" id="PVTD01000001">
    <property type="protein sequence ID" value="PRY26386.1"/>
    <property type="molecule type" value="Genomic_DNA"/>
</dbReference>
<evidence type="ECO:0000256" key="3">
    <source>
        <dbReference type="ARBA" id="ARBA00071493"/>
    </source>
</evidence>
<dbReference type="InterPro" id="IPR002347">
    <property type="entry name" value="SDR_fam"/>
</dbReference>
<evidence type="ECO:0000256" key="1">
    <source>
        <dbReference type="ARBA" id="ARBA00006484"/>
    </source>
</evidence>
<sequence>MIPNRPDFGFATTADEVLDGIDLAGKTVLITGGTSGLGAESARAMAAKGAHVIITARDTEKAGRALSALKDATGAEVQAETLELGCFASIRAFADRILARDSQIDILINNAGIMACDEARTEDGLEMQFGANHIGHFLMTNLIVPSLVSGGRVVSLSSSGHQISPVVFDDIQFETRAYNRWAAYGQAKTANALFAVGLNTRLAGRGIEAFAVHPGAIMTELARHMPDDDVAMFQERIDAGTLPMKTVGQGAATQVYAATAPEIAGMGGSFLADCGICPVDAKTEVQTVVRPYAVDPDLAERLWSVSEKIVGQQFQH</sequence>
<comment type="similarity">
    <text evidence="1 4">Belongs to the short-chain dehydrogenases/reductases (SDR) family.</text>
</comment>
<evidence type="ECO:0000313" key="5">
    <source>
        <dbReference type="EMBL" id="PRY26386.1"/>
    </source>
</evidence>
<reference evidence="5 6" key="1">
    <citation type="submission" date="2018-03" db="EMBL/GenBank/DDBJ databases">
        <title>Genomic Encyclopedia of Archaeal and Bacterial Type Strains, Phase II (KMG-II): from individual species to whole genera.</title>
        <authorList>
            <person name="Goeker M."/>
        </authorList>
    </citation>
    <scope>NUCLEOTIDE SEQUENCE [LARGE SCALE GENOMIC DNA]</scope>
    <source>
        <strain evidence="5 6">DSM 29328</strain>
    </source>
</reference>
<name>A0A2T0RYW9_9RHOB</name>
<dbReference type="GO" id="GO:0016491">
    <property type="term" value="F:oxidoreductase activity"/>
    <property type="evidence" value="ECO:0007669"/>
    <property type="project" value="UniProtKB-KW"/>
</dbReference>
<dbReference type="SUPFAM" id="SSF51735">
    <property type="entry name" value="NAD(P)-binding Rossmann-fold domains"/>
    <property type="match status" value="1"/>
</dbReference>
<dbReference type="RefSeq" id="WP_106203160.1">
    <property type="nucleotide sequence ID" value="NZ_PVTD01000001.1"/>
</dbReference>
<protein>
    <recommendedName>
        <fullName evidence="3">Probable oxidoreductase</fullName>
    </recommendedName>
</protein>
<comment type="caution">
    <text evidence="5">The sequence shown here is derived from an EMBL/GenBank/DDBJ whole genome shotgun (WGS) entry which is preliminary data.</text>
</comment>